<gene>
    <name evidence="2" type="ORF">BWK59_12075</name>
</gene>
<name>A0A246GHX9_9FLAO</name>
<evidence type="ECO:0000313" key="3">
    <source>
        <dbReference type="Proteomes" id="UP000197768"/>
    </source>
</evidence>
<sequence>MVWGLSLRAVPWVSTQSHISPKVSEIGFNKPLSSFLLFGFSSAGEPLAFLFLRLLLHIFVL</sequence>
<dbReference type="Proteomes" id="UP000197768">
    <property type="component" value="Unassembled WGS sequence"/>
</dbReference>
<keyword evidence="1" id="KW-0472">Membrane</keyword>
<comment type="caution">
    <text evidence="2">The sequence shown here is derived from an EMBL/GenBank/DDBJ whole genome shotgun (WGS) entry which is preliminary data.</text>
</comment>
<dbReference type="AlphaFoldDB" id="A0A246GHX9"/>
<evidence type="ECO:0000313" key="2">
    <source>
        <dbReference type="EMBL" id="OWP83143.1"/>
    </source>
</evidence>
<keyword evidence="1" id="KW-0812">Transmembrane</keyword>
<proteinExistence type="predicted"/>
<reference evidence="2 3" key="1">
    <citation type="journal article" date="2017" name="Infect. Genet. Evol.">
        <title>Comparative genome analysis of fish pathogen Flavobacterium columnare reveals extensive sequence diversity within the species.</title>
        <authorList>
            <person name="Kayansamruaj P."/>
            <person name="Dong H.T."/>
            <person name="Hirono I."/>
            <person name="Kondo H."/>
            <person name="Senapin S."/>
            <person name="Rodkhum C."/>
        </authorList>
    </citation>
    <scope>NUCLEOTIDE SEQUENCE [LARGE SCALE GENOMIC DNA]</scope>
    <source>
        <strain evidence="2 3">1215</strain>
    </source>
</reference>
<dbReference type="EMBL" id="MTCZ01000160">
    <property type="protein sequence ID" value="OWP83143.1"/>
    <property type="molecule type" value="Genomic_DNA"/>
</dbReference>
<organism evidence="2 3">
    <name type="scientific">Flavobacterium davisii</name>
    <dbReference type="NCBI Taxonomy" id="2906077"/>
    <lineage>
        <taxon>Bacteria</taxon>
        <taxon>Pseudomonadati</taxon>
        <taxon>Bacteroidota</taxon>
        <taxon>Flavobacteriia</taxon>
        <taxon>Flavobacteriales</taxon>
        <taxon>Flavobacteriaceae</taxon>
        <taxon>Flavobacterium</taxon>
    </lineage>
</organism>
<accession>A0A246GHX9</accession>
<feature type="transmembrane region" description="Helical" evidence="1">
    <location>
        <begin position="35"/>
        <end position="56"/>
    </location>
</feature>
<evidence type="ECO:0000256" key="1">
    <source>
        <dbReference type="SAM" id="Phobius"/>
    </source>
</evidence>
<protein>
    <submittedName>
        <fullName evidence="2">Uncharacterized protein</fullName>
    </submittedName>
</protein>
<keyword evidence="1" id="KW-1133">Transmembrane helix</keyword>